<dbReference type="Proteomes" id="UP000536195">
    <property type="component" value="Unassembled WGS sequence"/>
</dbReference>
<accession>A0A7J9S337</accession>
<sequence>MDNENVVIVGAGGAGKELLYEFTTGPYSMNILGFIDDNVTDSIAGYKILGKIDDLKKIIPKYNIKTVFIAMPATEGELIKEIYLKCIDFPVKIKLIPRYSEIILNKISLNQLREISIEDIIGKKVTRDMFESISEKVVDKTFIVFGAAGSIGSKLCQQIASLRPKKLIMVDWSENEMFYLHEKMNKIIQTNENVSLDNFSYYIGNIQDKIRMDQIIGGEKPDVIINAAAYKHVPLMELNFSEAIKNNVTGSKNIYEIAIKHQIKNFILISSDKAVNPTNIMGATKRITEKMMHYYASLKNSKTSFLAVRFGNVINSNGSVIPTFKKQIIEGSLTITHEDIIRYFMSIDEAVYLVLMCWILGTNDEIFVLDMGEPIKIVDLAKLMVKIAGLELDKDVKLEFIGLRPGEKLYEEPLTKIEETLATKNDKIYILKQDEEFDHAEFIDTVNQLIKVCDQKTFDEIKPTLKKLVPTYKEPDMG</sequence>
<reference evidence="3 4" key="1">
    <citation type="submission" date="2020-08" db="EMBL/GenBank/DDBJ databases">
        <title>Genomic Encyclopedia of Type Strains, Phase IV (KMG-V): Genome sequencing to study the core and pangenomes of soil and plant-associated prokaryotes.</title>
        <authorList>
            <person name="Whitman W."/>
        </authorList>
    </citation>
    <scope>NUCLEOTIDE SEQUENCE [LARGE SCALE GENOMIC DNA]</scope>
    <source>
        <strain evidence="3 4">C11</strain>
    </source>
</reference>
<organism evidence="3 4">
    <name type="scientific">Methanococcus maripaludis</name>
    <name type="common">Methanococcus deltae</name>
    <dbReference type="NCBI Taxonomy" id="39152"/>
    <lineage>
        <taxon>Archaea</taxon>
        <taxon>Methanobacteriati</taxon>
        <taxon>Methanobacteriota</taxon>
        <taxon>Methanomada group</taxon>
        <taxon>Methanococci</taxon>
        <taxon>Methanococcales</taxon>
        <taxon>Methanococcaceae</taxon>
        <taxon>Methanococcus</taxon>
    </lineage>
</organism>
<dbReference type="CDD" id="cd05237">
    <property type="entry name" value="UDP_invert_4-6DH_SDR_e"/>
    <property type="match status" value="1"/>
</dbReference>
<dbReference type="RefSeq" id="WP_184229385.1">
    <property type="nucleotide sequence ID" value="NZ_JACHEC010000001.1"/>
</dbReference>
<evidence type="ECO:0000259" key="2">
    <source>
        <dbReference type="Pfam" id="PF02719"/>
    </source>
</evidence>
<dbReference type="AlphaFoldDB" id="A0A7J9S337"/>
<evidence type="ECO:0000313" key="4">
    <source>
        <dbReference type="Proteomes" id="UP000536195"/>
    </source>
</evidence>
<dbReference type="InterPro" id="IPR003869">
    <property type="entry name" value="Polysac_CapD-like"/>
</dbReference>
<evidence type="ECO:0000256" key="1">
    <source>
        <dbReference type="ARBA" id="ARBA00007430"/>
    </source>
</evidence>
<dbReference type="PANTHER" id="PTHR43318:SF1">
    <property type="entry name" value="POLYSACCHARIDE BIOSYNTHESIS PROTEIN EPSC-RELATED"/>
    <property type="match status" value="1"/>
</dbReference>
<feature type="domain" description="Polysaccharide biosynthesis protein CapD-like" evidence="2">
    <location>
        <begin position="143"/>
        <end position="432"/>
    </location>
</feature>
<gene>
    <name evidence="3" type="ORF">HNP92_000194</name>
</gene>
<name>A0A7J9S337_METMI</name>
<dbReference type="PANTHER" id="PTHR43318">
    <property type="entry name" value="UDP-N-ACETYLGLUCOSAMINE 4,6-DEHYDRATASE"/>
    <property type="match status" value="1"/>
</dbReference>
<proteinExistence type="inferred from homology"/>
<dbReference type="InterPro" id="IPR036291">
    <property type="entry name" value="NAD(P)-bd_dom_sf"/>
</dbReference>
<evidence type="ECO:0000313" key="3">
    <source>
        <dbReference type="EMBL" id="MBB6400909.1"/>
    </source>
</evidence>
<dbReference type="SUPFAM" id="SSF51735">
    <property type="entry name" value="NAD(P)-binding Rossmann-fold domains"/>
    <property type="match status" value="2"/>
</dbReference>
<dbReference type="InterPro" id="IPR051203">
    <property type="entry name" value="Polysaccharide_Synthase-Rel"/>
</dbReference>
<dbReference type="EMBL" id="JACHEC010000001">
    <property type="protein sequence ID" value="MBB6400909.1"/>
    <property type="molecule type" value="Genomic_DNA"/>
</dbReference>
<protein>
    <submittedName>
        <fullName evidence="3">FlaA1/EpsC-like NDP-sugar epimerase</fullName>
    </submittedName>
</protein>
<comment type="caution">
    <text evidence="3">The sequence shown here is derived from an EMBL/GenBank/DDBJ whole genome shotgun (WGS) entry which is preliminary data.</text>
</comment>
<dbReference type="Pfam" id="PF13727">
    <property type="entry name" value="CoA_binding_3"/>
    <property type="match status" value="1"/>
</dbReference>
<dbReference type="Gene3D" id="3.40.50.720">
    <property type="entry name" value="NAD(P)-binding Rossmann-like Domain"/>
    <property type="match status" value="2"/>
</dbReference>
<dbReference type="Pfam" id="PF02719">
    <property type="entry name" value="Polysacc_synt_2"/>
    <property type="match status" value="1"/>
</dbReference>
<comment type="similarity">
    <text evidence="1">Belongs to the polysaccharide synthase family.</text>
</comment>